<evidence type="ECO:0000313" key="11">
    <source>
        <dbReference type="Proteomes" id="UP000298616"/>
    </source>
</evidence>
<dbReference type="KEGG" id="fpf:DCC35_09210"/>
<dbReference type="NCBIfam" id="TIGR04057">
    <property type="entry name" value="SusC_RagA_signa"/>
    <property type="match status" value="1"/>
</dbReference>
<dbReference type="InterPro" id="IPR037066">
    <property type="entry name" value="Plug_dom_sf"/>
</dbReference>
<feature type="signal peptide" evidence="8">
    <location>
        <begin position="1"/>
        <end position="22"/>
    </location>
</feature>
<evidence type="ECO:0000256" key="7">
    <source>
        <dbReference type="PROSITE-ProRule" id="PRU01360"/>
    </source>
</evidence>
<dbReference type="InterPro" id="IPR036942">
    <property type="entry name" value="Beta-barrel_TonB_sf"/>
</dbReference>
<comment type="similarity">
    <text evidence="7">Belongs to the TonB-dependent receptor family.</text>
</comment>
<comment type="subcellular location">
    <subcellularLocation>
        <location evidence="1 7">Cell outer membrane</location>
        <topology evidence="1 7">Multi-pass membrane protein</topology>
    </subcellularLocation>
</comment>
<dbReference type="Proteomes" id="UP000298616">
    <property type="component" value="Chromosome"/>
</dbReference>
<dbReference type="EMBL" id="CP028923">
    <property type="protein sequence ID" value="QCK17044.1"/>
    <property type="molecule type" value="Genomic_DNA"/>
</dbReference>
<dbReference type="OrthoDB" id="9768177at2"/>
<dbReference type="SUPFAM" id="SSF56935">
    <property type="entry name" value="Porins"/>
    <property type="match status" value="1"/>
</dbReference>
<reference evidence="10 11" key="1">
    <citation type="submission" date="2018-04" db="EMBL/GenBank/DDBJ databases">
        <title>Complete genome uncultured novel isolate.</title>
        <authorList>
            <person name="Merlino G."/>
        </authorList>
    </citation>
    <scope>NUCLEOTIDE SEQUENCE [LARGE SCALE GENOMIC DNA]</scope>
    <source>
        <strain evidence="11">R1DC9</strain>
    </source>
</reference>
<accession>A0A4D7K8J0</accession>
<dbReference type="InterPro" id="IPR012910">
    <property type="entry name" value="Plug_dom"/>
</dbReference>
<dbReference type="Gene3D" id="2.60.40.1120">
    <property type="entry name" value="Carboxypeptidase-like, regulatory domain"/>
    <property type="match status" value="1"/>
</dbReference>
<dbReference type="InterPro" id="IPR023996">
    <property type="entry name" value="TonB-dep_OMP_SusC/RagA"/>
</dbReference>
<dbReference type="InterPro" id="IPR023997">
    <property type="entry name" value="TonB-dep_OMP_SusC/RagA_CS"/>
</dbReference>
<keyword evidence="10" id="KW-0675">Receptor</keyword>
<dbReference type="Pfam" id="PF13715">
    <property type="entry name" value="CarbopepD_reg_2"/>
    <property type="match status" value="1"/>
</dbReference>
<dbReference type="PROSITE" id="PS52016">
    <property type="entry name" value="TONB_DEPENDENT_REC_3"/>
    <property type="match status" value="1"/>
</dbReference>
<keyword evidence="5 7" id="KW-0472">Membrane</keyword>
<keyword evidence="3 7" id="KW-1134">Transmembrane beta strand</keyword>
<evidence type="ECO:0000256" key="1">
    <source>
        <dbReference type="ARBA" id="ARBA00004571"/>
    </source>
</evidence>
<dbReference type="RefSeq" id="WP_137090494.1">
    <property type="nucleotide sequence ID" value="NZ_CP028923.1"/>
</dbReference>
<organism evidence="10 11">
    <name type="scientific">Mangrovivirga cuniculi</name>
    <dbReference type="NCBI Taxonomy" id="2715131"/>
    <lineage>
        <taxon>Bacteria</taxon>
        <taxon>Pseudomonadati</taxon>
        <taxon>Bacteroidota</taxon>
        <taxon>Cytophagia</taxon>
        <taxon>Cytophagales</taxon>
        <taxon>Mangrovivirgaceae</taxon>
        <taxon>Mangrovivirga</taxon>
    </lineage>
</organism>
<gene>
    <name evidence="10" type="ORF">DCC35_09210</name>
</gene>
<keyword evidence="11" id="KW-1185">Reference proteome</keyword>
<dbReference type="AlphaFoldDB" id="A0A4D7K8J0"/>
<evidence type="ECO:0000259" key="9">
    <source>
        <dbReference type="Pfam" id="PF07715"/>
    </source>
</evidence>
<proteinExistence type="inferred from homology"/>
<dbReference type="NCBIfam" id="TIGR04056">
    <property type="entry name" value="OMP_RagA_SusC"/>
    <property type="match status" value="1"/>
</dbReference>
<dbReference type="Pfam" id="PF07715">
    <property type="entry name" value="Plug"/>
    <property type="match status" value="1"/>
</dbReference>
<feature type="chain" id="PRO_5020926553" evidence="8">
    <location>
        <begin position="23"/>
        <end position="1012"/>
    </location>
</feature>
<evidence type="ECO:0000256" key="2">
    <source>
        <dbReference type="ARBA" id="ARBA00022448"/>
    </source>
</evidence>
<sequence length="1012" mass="113257">MKHYLQLLLATAFLLFQFQSFAQSITVSGKVTDMVSEEPLIGVNVVVEGTQNGAVTDVEGNYTLDVPPDANLVFSYVGYLNEVVPVNNRSIINMAMSPNIETLNEVVVVGYGTQTQRELTTAVEQVDGDEITKTPTAQAMQSIQGKVPGVQIVNSGVPGAAPTVRIRGVGTFGNTEPLYVVDGVFVDNIDFLNTNDIESINILKDASASAIYGVRGANGVVLIETKSGSYNQPAEITYDGYYGVQVAQNVLKMSNSEQFVRYINETGSEADISFVQNAFSRYGRSDLNPNVPNVNTDWYNEVLEDYAPITSHTISFRGGGSKGRYSVSVNYFSQDGLMKNTRNDYERLNLRSKLDFLVTDWLTVGSNLNISNAQQYVGENSVWFKTYFAVPILPVYDETNTEATPYQFGNARLLGYRGSQNPYFDLFYNDNRNNIAKIVGNFFIEAEIIPNLLTFKSQYNYRYENYNSRNVDFAYNSGLTDVQSGISKSNRTVYWQIWDNYLTLNKNFGLHNLNVVGGYSYRDEYSEGIFLRGTEISPNPSYSAEELWYISQNTGGIDDGASGDFGSQLFYQSYFARVSYNYDERYLLYSTFRRDENNKFQELGGEFFTIGAGWVISEESFFDVEFIDFLKLRGGWGQLGNDGIDPAVGSPTVSGDFIAINDTRVAGNIIQNWFDFIGSWERVEETNIGLTARFFEEKLSLSADYFIRNSENVAVPIFLPLVRASIRENKAAFRNTGFELSANWTDYISENLSYSFGGNIATLNNEVTDLGGQAYLDAGQAEFRQRSIIGQPINAFFGYEVGGIFQSESDISNSGLDAEFIDEQNLEPGDFKYVDQNNDGFIDNEDRVVLGSYLPEFTYGFNIGLNWRNISFSANFQGQTGYSILNRKRGEIIFTNDTNIDADLANNLWRGEGTSNIYPSAAGLRKGYNQAMSDYYVEDGSYFRIQNVRLGYTIRGDEKIGNNIPEINIYLTAERPLTVFDYNGFTPEVPSGVDRQTYPIPAVYTLGLNVTL</sequence>
<evidence type="ECO:0000313" key="10">
    <source>
        <dbReference type="EMBL" id="QCK17044.1"/>
    </source>
</evidence>
<evidence type="ECO:0000256" key="8">
    <source>
        <dbReference type="SAM" id="SignalP"/>
    </source>
</evidence>
<keyword evidence="4 7" id="KW-0812">Transmembrane</keyword>
<dbReference type="InterPro" id="IPR039426">
    <property type="entry name" value="TonB-dep_rcpt-like"/>
</dbReference>
<dbReference type="Gene3D" id="2.170.130.10">
    <property type="entry name" value="TonB-dependent receptor, plug domain"/>
    <property type="match status" value="1"/>
</dbReference>
<dbReference type="SUPFAM" id="SSF49464">
    <property type="entry name" value="Carboxypeptidase regulatory domain-like"/>
    <property type="match status" value="1"/>
</dbReference>
<dbReference type="GO" id="GO:0009279">
    <property type="term" value="C:cell outer membrane"/>
    <property type="evidence" value="ECO:0007669"/>
    <property type="project" value="UniProtKB-SubCell"/>
</dbReference>
<feature type="domain" description="TonB-dependent receptor plug" evidence="9">
    <location>
        <begin position="116"/>
        <end position="220"/>
    </location>
</feature>
<name>A0A4D7K8J0_9BACT</name>
<keyword evidence="6 7" id="KW-0998">Cell outer membrane</keyword>
<evidence type="ECO:0000256" key="6">
    <source>
        <dbReference type="ARBA" id="ARBA00023237"/>
    </source>
</evidence>
<dbReference type="InterPro" id="IPR008969">
    <property type="entry name" value="CarboxyPept-like_regulatory"/>
</dbReference>
<evidence type="ECO:0000256" key="5">
    <source>
        <dbReference type="ARBA" id="ARBA00023136"/>
    </source>
</evidence>
<evidence type="ECO:0000256" key="4">
    <source>
        <dbReference type="ARBA" id="ARBA00022692"/>
    </source>
</evidence>
<keyword evidence="2 7" id="KW-0813">Transport</keyword>
<evidence type="ECO:0000256" key="3">
    <source>
        <dbReference type="ARBA" id="ARBA00022452"/>
    </source>
</evidence>
<keyword evidence="8" id="KW-0732">Signal</keyword>
<protein>
    <submittedName>
        <fullName evidence="10">TonB-dependent receptor</fullName>
    </submittedName>
</protein>
<dbReference type="Gene3D" id="2.40.170.20">
    <property type="entry name" value="TonB-dependent receptor, beta-barrel domain"/>
    <property type="match status" value="1"/>
</dbReference>